<evidence type="ECO:0000313" key="3">
    <source>
        <dbReference type="Proteomes" id="UP000326354"/>
    </source>
</evidence>
<protein>
    <submittedName>
        <fullName evidence="2">Putative N-acetyltransferase YvbK</fullName>
    </submittedName>
</protein>
<dbReference type="EMBL" id="AP019860">
    <property type="protein sequence ID" value="BBM86677.1"/>
    <property type="molecule type" value="Genomic_DNA"/>
</dbReference>
<reference evidence="2 3" key="1">
    <citation type="submission" date="2019-08" db="EMBL/GenBank/DDBJ databases">
        <title>Complete genome sequence of Candidatus Uab amorphum.</title>
        <authorList>
            <person name="Shiratori T."/>
            <person name="Suzuki S."/>
            <person name="Kakizawa Y."/>
            <person name="Ishida K."/>
        </authorList>
    </citation>
    <scope>NUCLEOTIDE SEQUENCE [LARGE SCALE GENOMIC DNA]</scope>
    <source>
        <strain evidence="2 3">SRT547</strain>
    </source>
</reference>
<evidence type="ECO:0000259" key="1">
    <source>
        <dbReference type="PROSITE" id="PS51186"/>
    </source>
</evidence>
<dbReference type="CDD" id="cd04301">
    <property type="entry name" value="NAT_SF"/>
    <property type="match status" value="1"/>
</dbReference>
<dbReference type="KEGG" id="uam:UABAM_05063"/>
<name>A0A5S9F5B2_UABAM</name>
<dbReference type="GO" id="GO:0016747">
    <property type="term" value="F:acyltransferase activity, transferring groups other than amino-acyl groups"/>
    <property type="evidence" value="ECO:0007669"/>
    <property type="project" value="InterPro"/>
</dbReference>
<dbReference type="AlphaFoldDB" id="A0A5S9F5B2"/>
<dbReference type="InterPro" id="IPR000182">
    <property type="entry name" value="GNAT_dom"/>
</dbReference>
<dbReference type="PROSITE" id="PS51186">
    <property type="entry name" value="GNAT"/>
    <property type="match status" value="1"/>
</dbReference>
<feature type="domain" description="N-acetyltransferase" evidence="1">
    <location>
        <begin position="1"/>
        <end position="154"/>
    </location>
</feature>
<keyword evidence="3" id="KW-1185">Reference proteome</keyword>
<evidence type="ECO:0000313" key="2">
    <source>
        <dbReference type="EMBL" id="BBM86677.1"/>
    </source>
</evidence>
<keyword evidence="2" id="KW-0808">Transferase</keyword>
<proteinExistence type="predicted"/>
<dbReference type="Pfam" id="PF00583">
    <property type="entry name" value="Acetyltransf_1"/>
    <property type="match status" value="1"/>
</dbReference>
<sequence>MAQNNSVFQLLKNTSDKQQKFPYGSVFQMLPHSCSPMQLQKRRDCQVSMQILPNGRTISLSSHGKKVGAVTLLSSQSRTSELVNLNVDQEHRGQEFGKQLVFEAIHTAKSMGKNKIQLQSEDNGSRKLIRWYEGLGFKQIGRGRDGYPLMEKYI</sequence>
<dbReference type="RefSeq" id="WP_173013562.1">
    <property type="nucleotide sequence ID" value="NZ_AP019860.1"/>
</dbReference>
<gene>
    <name evidence="2" type="ORF">UABAM_05063</name>
</gene>
<dbReference type="Gene3D" id="3.40.630.30">
    <property type="match status" value="1"/>
</dbReference>
<dbReference type="SUPFAM" id="SSF55729">
    <property type="entry name" value="Acyl-CoA N-acyltransferases (Nat)"/>
    <property type="match status" value="1"/>
</dbReference>
<accession>A0A5S9F5B2</accession>
<dbReference type="InterPro" id="IPR016181">
    <property type="entry name" value="Acyl_CoA_acyltransferase"/>
</dbReference>
<organism evidence="2 3">
    <name type="scientific">Uabimicrobium amorphum</name>
    <dbReference type="NCBI Taxonomy" id="2596890"/>
    <lineage>
        <taxon>Bacteria</taxon>
        <taxon>Pseudomonadati</taxon>
        <taxon>Planctomycetota</taxon>
        <taxon>Candidatus Uabimicrobiia</taxon>
        <taxon>Candidatus Uabimicrobiales</taxon>
        <taxon>Candidatus Uabimicrobiaceae</taxon>
        <taxon>Candidatus Uabimicrobium</taxon>
    </lineage>
</organism>
<dbReference type="Proteomes" id="UP000326354">
    <property type="component" value="Chromosome"/>
</dbReference>